<keyword evidence="2" id="KW-1185">Reference proteome</keyword>
<accession>A0A8J2QMA6</accession>
<gene>
    <name evidence="1" type="ORF">DCHRY22_LOCUS6579</name>
</gene>
<sequence length="118" mass="12570">MNPEISDHSHPWPHRSVQVQESVCRSVMLAVAGRPITVEVICIAPIPLLGTGLQLMSVNGPVGLRVPIHQESYDTWSRVLAAGAAAHDPPAHGIHSHYITTPAPLILSLLTPLSAPAE</sequence>
<comment type="caution">
    <text evidence="1">The sequence shown here is derived from an EMBL/GenBank/DDBJ whole genome shotgun (WGS) entry which is preliminary data.</text>
</comment>
<name>A0A8J2QMA6_9NEOP</name>
<evidence type="ECO:0000313" key="2">
    <source>
        <dbReference type="Proteomes" id="UP000789524"/>
    </source>
</evidence>
<evidence type="ECO:0000313" key="1">
    <source>
        <dbReference type="EMBL" id="CAG9565812.1"/>
    </source>
</evidence>
<proteinExistence type="predicted"/>
<dbReference type="Proteomes" id="UP000789524">
    <property type="component" value="Unassembled WGS sequence"/>
</dbReference>
<reference evidence="1" key="1">
    <citation type="submission" date="2021-09" db="EMBL/GenBank/DDBJ databases">
        <authorList>
            <person name="Martin H S."/>
        </authorList>
    </citation>
    <scope>NUCLEOTIDE SEQUENCE</scope>
</reference>
<protein>
    <submittedName>
        <fullName evidence="1">(African queen) hypothetical protein</fullName>
    </submittedName>
</protein>
<dbReference type="EMBL" id="CAKASE010000054">
    <property type="protein sequence ID" value="CAG9565812.1"/>
    <property type="molecule type" value="Genomic_DNA"/>
</dbReference>
<dbReference type="AlphaFoldDB" id="A0A8J2QMA6"/>
<organism evidence="1 2">
    <name type="scientific">Danaus chrysippus</name>
    <name type="common">African queen</name>
    <dbReference type="NCBI Taxonomy" id="151541"/>
    <lineage>
        <taxon>Eukaryota</taxon>
        <taxon>Metazoa</taxon>
        <taxon>Ecdysozoa</taxon>
        <taxon>Arthropoda</taxon>
        <taxon>Hexapoda</taxon>
        <taxon>Insecta</taxon>
        <taxon>Pterygota</taxon>
        <taxon>Neoptera</taxon>
        <taxon>Endopterygota</taxon>
        <taxon>Lepidoptera</taxon>
        <taxon>Glossata</taxon>
        <taxon>Ditrysia</taxon>
        <taxon>Papilionoidea</taxon>
        <taxon>Nymphalidae</taxon>
        <taxon>Danainae</taxon>
        <taxon>Danaini</taxon>
        <taxon>Danaina</taxon>
        <taxon>Danaus</taxon>
        <taxon>Anosia</taxon>
    </lineage>
</organism>